<gene>
    <name evidence="3" type="ORF">SAMN02982927_01422</name>
</gene>
<dbReference type="EMBL" id="FOOY01000008">
    <property type="protein sequence ID" value="SFG33530.1"/>
    <property type="molecule type" value="Genomic_DNA"/>
</dbReference>
<protein>
    <submittedName>
        <fullName evidence="3">Purine catabolism regulatory protein</fullName>
    </submittedName>
</protein>
<accession>A0A1I2QZR1</accession>
<dbReference type="PANTHER" id="PTHR33744">
    <property type="entry name" value="CARBOHYDRATE DIACID REGULATOR"/>
    <property type="match status" value="1"/>
</dbReference>
<reference evidence="4" key="1">
    <citation type="submission" date="2016-10" db="EMBL/GenBank/DDBJ databases">
        <authorList>
            <person name="Varghese N."/>
            <person name="Submissions S."/>
        </authorList>
    </citation>
    <scope>NUCLEOTIDE SEQUENCE [LARGE SCALE GENOMIC DNA]</scope>
    <source>
        <strain evidence="4">ATCC 700379</strain>
    </source>
</reference>
<dbReference type="InterPro" id="IPR051448">
    <property type="entry name" value="CdaR-like_regulators"/>
</dbReference>
<evidence type="ECO:0000313" key="3">
    <source>
        <dbReference type="EMBL" id="SFG33530.1"/>
    </source>
</evidence>
<keyword evidence="4" id="KW-1185">Reference proteome</keyword>
<dbReference type="RefSeq" id="WP_093671444.1">
    <property type="nucleotide sequence ID" value="NZ_FOOY01000008.1"/>
</dbReference>
<evidence type="ECO:0000259" key="1">
    <source>
        <dbReference type="Pfam" id="PF07905"/>
    </source>
</evidence>
<dbReference type="AlphaFoldDB" id="A0A1I2QZR1"/>
<sequence>MTEKLTIAKILERPYFKQAKVYADARALERIVEWAHVLEVEDVGNLLNGNELILTTGLTWKGSEAKCLKFLREIINKNAAGLVIDMGRVVKVIPERMIELAQKENFPLILIFSEIRYIDVTHDIHTYIINQQKKVVEDLEHFSSQLNQLLLMGEGIFSLLNLFFKFTGQAVAYSPVKGRMICAPHSGYFKSDEERVDEKAGNHKFCFPVLVMNQSFGQLVTAPCAKENHFTSLALDRCATAVAQEILRSMYWEEKQLNRENQWIAQWVDGQLSEKEIKERLAKIKPNLLFQWCGILIIESRNDAFDDPPALLLHQNMMLRMVFSHESFFILPLNRANRFIIIILNLNHSRSDQMIDRAIIKAMHAYKHYINDDQLIWGVSGKTQPLNGIHQSVLEAIEVIDVQSHIGLLKDPFHHSLHIYQVINHLNKNDRLLPFIREQIGNLEVTRNERTVDLLHTLKIYLECGGSKKEAAAKLFISRQSLYKRLAQINERLGGDIEQPRRRLSIELALVGLDYLNKTRP</sequence>
<feature type="domain" description="PucR C-terminal helix-turn-helix" evidence="2">
    <location>
        <begin position="454"/>
        <end position="510"/>
    </location>
</feature>
<dbReference type="OrthoDB" id="143422at2"/>
<dbReference type="InterPro" id="IPR012914">
    <property type="entry name" value="PucR_dom"/>
</dbReference>
<name>A0A1I2QZR1_9BACL</name>
<feature type="domain" description="Purine catabolism PurC-like" evidence="1">
    <location>
        <begin position="10"/>
        <end position="128"/>
    </location>
</feature>
<dbReference type="Pfam" id="PF07905">
    <property type="entry name" value="PucR"/>
    <property type="match status" value="1"/>
</dbReference>
<dbReference type="Proteomes" id="UP000198752">
    <property type="component" value="Unassembled WGS sequence"/>
</dbReference>
<evidence type="ECO:0000313" key="4">
    <source>
        <dbReference type="Proteomes" id="UP000198752"/>
    </source>
</evidence>
<evidence type="ECO:0000259" key="2">
    <source>
        <dbReference type="Pfam" id="PF13556"/>
    </source>
</evidence>
<dbReference type="Pfam" id="PF13556">
    <property type="entry name" value="HTH_30"/>
    <property type="match status" value="1"/>
</dbReference>
<proteinExistence type="predicted"/>
<dbReference type="Gene3D" id="1.10.10.2840">
    <property type="entry name" value="PucR C-terminal helix-turn-helix domain"/>
    <property type="match status" value="1"/>
</dbReference>
<dbReference type="InterPro" id="IPR025736">
    <property type="entry name" value="PucR_C-HTH_dom"/>
</dbReference>
<dbReference type="PANTHER" id="PTHR33744:SF1">
    <property type="entry name" value="DNA-BINDING TRANSCRIPTIONAL ACTIVATOR ADER"/>
    <property type="match status" value="1"/>
</dbReference>
<dbReference type="InterPro" id="IPR042070">
    <property type="entry name" value="PucR_C-HTH_sf"/>
</dbReference>
<organism evidence="3 4">
    <name type="scientific">Sporolactobacillus nakayamae</name>
    <dbReference type="NCBI Taxonomy" id="269670"/>
    <lineage>
        <taxon>Bacteria</taxon>
        <taxon>Bacillati</taxon>
        <taxon>Bacillota</taxon>
        <taxon>Bacilli</taxon>
        <taxon>Bacillales</taxon>
        <taxon>Sporolactobacillaceae</taxon>
        <taxon>Sporolactobacillus</taxon>
    </lineage>
</organism>